<comment type="caution">
    <text evidence="3">The sequence shown here is derived from an EMBL/GenBank/DDBJ whole genome shotgun (WGS) entry which is preliminary data.</text>
</comment>
<dbReference type="CDD" id="cd00130">
    <property type="entry name" value="PAS"/>
    <property type="match status" value="1"/>
</dbReference>
<dbReference type="Proteomes" id="UP000249633">
    <property type="component" value="Unassembled WGS sequence"/>
</dbReference>
<dbReference type="InterPro" id="IPR029787">
    <property type="entry name" value="Nucleotide_cyclase"/>
</dbReference>
<dbReference type="Gene3D" id="3.30.70.270">
    <property type="match status" value="1"/>
</dbReference>
<evidence type="ECO:0000313" key="4">
    <source>
        <dbReference type="Proteomes" id="UP000249633"/>
    </source>
</evidence>
<dbReference type="SUPFAM" id="SSF55785">
    <property type="entry name" value="PYP-like sensor domain (PAS domain)"/>
    <property type="match status" value="1"/>
</dbReference>
<dbReference type="NCBIfam" id="TIGR00254">
    <property type="entry name" value="GGDEF"/>
    <property type="match status" value="1"/>
</dbReference>
<dbReference type="InterPro" id="IPR052163">
    <property type="entry name" value="DGC-Regulatory_Protein"/>
</dbReference>
<dbReference type="InterPro" id="IPR043128">
    <property type="entry name" value="Rev_trsase/Diguanyl_cyclase"/>
</dbReference>
<dbReference type="PROSITE" id="PS50887">
    <property type="entry name" value="GGDEF"/>
    <property type="match status" value="1"/>
</dbReference>
<dbReference type="FunFam" id="3.30.70.270:FF:000001">
    <property type="entry name" value="Diguanylate cyclase domain protein"/>
    <property type="match status" value="1"/>
</dbReference>
<dbReference type="CDD" id="cd12914">
    <property type="entry name" value="PDC1_DGC_like"/>
    <property type="match status" value="1"/>
</dbReference>
<dbReference type="CDD" id="cd01949">
    <property type="entry name" value="GGDEF"/>
    <property type="match status" value="1"/>
</dbReference>
<dbReference type="InterPro" id="IPR000014">
    <property type="entry name" value="PAS"/>
</dbReference>
<dbReference type="PANTHER" id="PTHR46663">
    <property type="entry name" value="DIGUANYLATE CYCLASE DGCT-RELATED"/>
    <property type="match status" value="1"/>
</dbReference>
<evidence type="ECO:0000313" key="3">
    <source>
        <dbReference type="EMBL" id="PZP34386.1"/>
    </source>
</evidence>
<feature type="domain" description="PAS" evidence="1">
    <location>
        <begin position="369"/>
        <end position="401"/>
    </location>
</feature>
<dbReference type="Gene3D" id="3.30.450.20">
    <property type="entry name" value="PAS domain"/>
    <property type="match status" value="3"/>
</dbReference>
<accession>A0A2W5FN35</accession>
<dbReference type="InterPro" id="IPR000160">
    <property type="entry name" value="GGDEF_dom"/>
</dbReference>
<sequence length="632" mass="69217">MITTPGRRWSLSMPWVDSHPRRVPYARQNYRFARLLILANLLVLALLGAAVVQALQASRASYTDKARQTTEALARSVGQGVGAELRSVDIALLNVDREWQRLSSLVPSSPALLRALLDEQRALVARVDAIHLSDANGRVLTDDDVPALQIGEQSFFQQARDKPDLLAVSEPLQLRGGRWTLVLARARIDARGVFQGVAFAELSPQRLAELLDQTPVGSQGAVTLRSETLRLLARYAPDDDRPVPLGSNKVSDDLRKALAAHRAQGFFVTQTLIDGVERASAYRQVGNFPLLVLVGLDTESFYQPWRRDGAKLLLLAGLVEVLVVVLSSLLWVYQFNQSRQQHRLAQSEAEQRAMLDNELVGIVRLRQRRVVWANRALAGILGYAPDELQGQSSRVFYPDDQAFERTAEAYVELASGRPYRTQLQMARRDGGLIWVNFSGVQLPNGESLWIVVDISSVKASEADAHHLAQHDILTGLPNRLALLTRLAPAVRAAQTSGRKLVVAYLDLDGFKPVNDTYGHEAGDRLLCEVARRIVSSVRANDIAARVGGDEFVVVLDDVASRDDVLPVLQRMLGLIEQPVPLLGHGVVQVSASLGVAVCPDQAQGVDELLAAADAAMYAAKRSGKARIEFAAA</sequence>
<dbReference type="CDD" id="cd12915">
    <property type="entry name" value="PDC2_DGC_like"/>
    <property type="match status" value="1"/>
</dbReference>
<gene>
    <name evidence="3" type="ORF">DI603_05360</name>
</gene>
<dbReference type="Pfam" id="PF00990">
    <property type="entry name" value="GGDEF"/>
    <property type="match status" value="1"/>
</dbReference>
<dbReference type="GO" id="GO:0003824">
    <property type="term" value="F:catalytic activity"/>
    <property type="evidence" value="ECO:0007669"/>
    <property type="project" value="UniProtKB-ARBA"/>
</dbReference>
<dbReference type="PROSITE" id="PS50112">
    <property type="entry name" value="PAS"/>
    <property type="match status" value="1"/>
</dbReference>
<dbReference type="NCBIfam" id="TIGR00229">
    <property type="entry name" value="sensory_box"/>
    <property type="match status" value="1"/>
</dbReference>
<protein>
    <submittedName>
        <fullName evidence="3">GGDEF domain-containing protein</fullName>
    </submittedName>
</protein>
<feature type="domain" description="GGDEF" evidence="2">
    <location>
        <begin position="498"/>
        <end position="632"/>
    </location>
</feature>
<evidence type="ECO:0000259" key="1">
    <source>
        <dbReference type="PROSITE" id="PS50112"/>
    </source>
</evidence>
<dbReference type="SMART" id="SM00091">
    <property type="entry name" value="PAS"/>
    <property type="match status" value="1"/>
</dbReference>
<dbReference type="PANTHER" id="PTHR46663:SF3">
    <property type="entry name" value="SLL0267 PROTEIN"/>
    <property type="match status" value="1"/>
</dbReference>
<dbReference type="AlphaFoldDB" id="A0A2W5FN35"/>
<proteinExistence type="predicted"/>
<dbReference type="SUPFAM" id="SSF55073">
    <property type="entry name" value="Nucleotide cyclase"/>
    <property type="match status" value="1"/>
</dbReference>
<dbReference type="SMART" id="SM00267">
    <property type="entry name" value="GGDEF"/>
    <property type="match status" value="1"/>
</dbReference>
<dbReference type="Pfam" id="PF13426">
    <property type="entry name" value="PAS_9"/>
    <property type="match status" value="1"/>
</dbReference>
<name>A0A2W5FN35_9BURK</name>
<dbReference type="InterPro" id="IPR035965">
    <property type="entry name" value="PAS-like_dom_sf"/>
</dbReference>
<reference evidence="3 4" key="1">
    <citation type="submission" date="2017-08" db="EMBL/GenBank/DDBJ databases">
        <title>Infants hospitalized years apart are colonized by the same room-sourced microbial strains.</title>
        <authorList>
            <person name="Brooks B."/>
            <person name="Olm M.R."/>
            <person name="Firek B.A."/>
            <person name="Baker R."/>
            <person name="Thomas B.C."/>
            <person name="Morowitz M.J."/>
            <person name="Banfield J.F."/>
        </authorList>
    </citation>
    <scope>NUCLEOTIDE SEQUENCE [LARGE SCALE GENOMIC DNA]</scope>
    <source>
        <strain evidence="3">S2_012_000_R2_81</strain>
    </source>
</reference>
<evidence type="ECO:0000259" key="2">
    <source>
        <dbReference type="PROSITE" id="PS50887"/>
    </source>
</evidence>
<dbReference type="EMBL" id="QFOD01000004">
    <property type="protein sequence ID" value="PZP34386.1"/>
    <property type="molecule type" value="Genomic_DNA"/>
</dbReference>
<organism evidence="3 4">
    <name type="scientific">Roseateles depolymerans</name>
    <dbReference type="NCBI Taxonomy" id="76731"/>
    <lineage>
        <taxon>Bacteria</taxon>
        <taxon>Pseudomonadati</taxon>
        <taxon>Pseudomonadota</taxon>
        <taxon>Betaproteobacteria</taxon>
        <taxon>Burkholderiales</taxon>
        <taxon>Sphaerotilaceae</taxon>
        <taxon>Roseateles</taxon>
    </lineage>
</organism>